<comment type="caution">
    <text evidence="4">The sequence shown here is derived from an EMBL/GenBank/DDBJ whole genome shotgun (WGS) entry which is preliminary data.</text>
</comment>
<accession>A0A0P7U8N0</accession>
<dbReference type="InterPro" id="IPR036875">
    <property type="entry name" value="Znf_CCHC_sf"/>
</dbReference>
<proteinExistence type="predicted"/>
<evidence type="ECO:0000259" key="3">
    <source>
        <dbReference type="PROSITE" id="PS50158"/>
    </source>
</evidence>
<dbReference type="PROSITE" id="PS50158">
    <property type="entry name" value="ZF_CCHC"/>
    <property type="match status" value="1"/>
</dbReference>
<keyword evidence="1" id="KW-0862">Zinc</keyword>
<dbReference type="SUPFAM" id="SSF57756">
    <property type="entry name" value="Retrovirus zinc finger-like domains"/>
    <property type="match status" value="1"/>
</dbReference>
<feature type="domain" description="CCHC-type" evidence="3">
    <location>
        <begin position="85"/>
        <end position="99"/>
    </location>
</feature>
<dbReference type="EMBL" id="JARO02042103">
    <property type="protein sequence ID" value="KPP56087.1"/>
    <property type="molecule type" value="Genomic_DNA"/>
</dbReference>
<dbReference type="Proteomes" id="UP000034805">
    <property type="component" value="Unassembled WGS sequence"/>
</dbReference>
<sequence length="352" mass="39166">MAALTTRSAVTAAVGVEAAAPFQFLPGAHGFLRGSRCSARRADPSKALPTFCPFCPCCKKNEAGMPRRSRYDRPPTRRPFDPNDRCYECGEKGHYAYDCHRYSRRRRSSEQMESVCWWAVLRGRALILLSVSGCGQVPVAVALPLTLQVPGEEVLPLAQPQPRQKVEIEIQIKVSIRLASEEQRNREFIVYPTMVPKLLIPRVVEPIPVSAVDVFSVVVTPSVRSSSGGRSKSSSPTKSRSKSRSPQKRRGSSNSGEGEAGGVTVLLSGPQQRIGELGLKKRRQEVIWKILVLRFVQKAPHYRRRQTNGIRALLVYCTGTRSRLNRWPSSAMQLKAIPLAEHAAISLQRYTH</sequence>
<name>A0A0P7U8N0_SCLFO</name>
<protein>
    <recommendedName>
        <fullName evidence="3">CCHC-type domain-containing protein</fullName>
    </recommendedName>
</protein>
<gene>
    <name evidence="4" type="ORF">Z043_109582</name>
</gene>
<dbReference type="Gene3D" id="4.10.60.10">
    <property type="entry name" value="Zinc finger, CCHC-type"/>
    <property type="match status" value="1"/>
</dbReference>
<reference evidence="4 5" key="1">
    <citation type="submission" date="2015-08" db="EMBL/GenBank/DDBJ databases">
        <title>The genome of the Asian arowana (Scleropages formosus).</title>
        <authorList>
            <person name="Tan M.H."/>
            <person name="Gan H.M."/>
            <person name="Croft L.J."/>
            <person name="Austin C.M."/>
        </authorList>
    </citation>
    <scope>NUCLEOTIDE SEQUENCE [LARGE SCALE GENOMIC DNA]</scope>
    <source>
        <strain evidence="4">Aro1</strain>
    </source>
</reference>
<organism evidence="4 5">
    <name type="scientific">Scleropages formosus</name>
    <name type="common">Asian bonytongue</name>
    <name type="synonym">Osteoglossum formosum</name>
    <dbReference type="NCBI Taxonomy" id="113540"/>
    <lineage>
        <taxon>Eukaryota</taxon>
        <taxon>Metazoa</taxon>
        <taxon>Chordata</taxon>
        <taxon>Craniata</taxon>
        <taxon>Vertebrata</taxon>
        <taxon>Euteleostomi</taxon>
        <taxon>Actinopterygii</taxon>
        <taxon>Neopterygii</taxon>
        <taxon>Teleostei</taxon>
        <taxon>Osteoglossocephala</taxon>
        <taxon>Osteoglossomorpha</taxon>
        <taxon>Osteoglossiformes</taxon>
        <taxon>Osteoglossidae</taxon>
        <taxon>Scleropages</taxon>
    </lineage>
</organism>
<evidence type="ECO:0000256" key="2">
    <source>
        <dbReference type="SAM" id="MobiDB-lite"/>
    </source>
</evidence>
<evidence type="ECO:0000313" key="4">
    <source>
        <dbReference type="EMBL" id="KPP56087.1"/>
    </source>
</evidence>
<dbReference type="GO" id="GO:0008270">
    <property type="term" value="F:zinc ion binding"/>
    <property type="evidence" value="ECO:0007669"/>
    <property type="project" value="UniProtKB-KW"/>
</dbReference>
<evidence type="ECO:0000313" key="5">
    <source>
        <dbReference type="Proteomes" id="UP000034805"/>
    </source>
</evidence>
<feature type="region of interest" description="Disordered" evidence="2">
    <location>
        <begin position="223"/>
        <end position="264"/>
    </location>
</feature>
<dbReference type="InterPro" id="IPR001878">
    <property type="entry name" value="Znf_CCHC"/>
</dbReference>
<keyword evidence="1" id="KW-0863">Zinc-finger</keyword>
<feature type="compositionally biased region" description="Low complexity" evidence="2">
    <location>
        <begin position="223"/>
        <end position="238"/>
    </location>
</feature>
<feature type="compositionally biased region" description="Basic residues" evidence="2">
    <location>
        <begin position="239"/>
        <end position="251"/>
    </location>
</feature>
<dbReference type="AlphaFoldDB" id="A0A0P7U8N0"/>
<evidence type="ECO:0000256" key="1">
    <source>
        <dbReference type="PROSITE-ProRule" id="PRU00047"/>
    </source>
</evidence>
<keyword evidence="1" id="KW-0479">Metal-binding</keyword>
<dbReference type="GO" id="GO:0003676">
    <property type="term" value="F:nucleic acid binding"/>
    <property type="evidence" value="ECO:0007669"/>
    <property type="project" value="InterPro"/>
</dbReference>